<evidence type="ECO:0000313" key="5">
    <source>
        <dbReference type="EMBL" id="RZC82223.1"/>
    </source>
</evidence>
<dbReference type="Pfam" id="PF00657">
    <property type="entry name" value="Lipase_GDSL"/>
    <property type="match status" value="1"/>
</dbReference>
<dbReference type="AlphaFoldDB" id="A0A4Y7L9S1"/>
<dbReference type="InterPro" id="IPR001087">
    <property type="entry name" value="GDSL"/>
</dbReference>
<dbReference type="Gene3D" id="3.40.50.1110">
    <property type="entry name" value="SGNH hydrolase"/>
    <property type="match status" value="1"/>
</dbReference>
<dbReference type="PANTHER" id="PTHR46020:SF4">
    <property type="entry name" value="OS04G0650200 PROTEIN"/>
    <property type="match status" value="1"/>
</dbReference>
<dbReference type="PANTHER" id="PTHR46020">
    <property type="entry name" value="OSJNBB0059K02.9 PROTEIN"/>
    <property type="match status" value="1"/>
</dbReference>
<protein>
    <recommendedName>
        <fullName evidence="7">GDSL esterase/lipase</fullName>
    </recommendedName>
</protein>
<organism evidence="5 6">
    <name type="scientific">Papaver somniferum</name>
    <name type="common">Opium poppy</name>
    <dbReference type="NCBI Taxonomy" id="3469"/>
    <lineage>
        <taxon>Eukaryota</taxon>
        <taxon>Viridiplantae</taxon>
        <taxon>Streptophyta</taxon>
        <taxon>Embryophyta</taxon>
        <taxon>Tracheophyta</taxon>
        <taxon>Spermatophyta</taxon>
        <taxon>Magnoliopsida</taxon>
        <taxon>Ranunculales</taxon>
        <taxon>Papaveraceae</taxon>
        <taxon>Papaveroideae</taxon>
        <taxon>Papaver</taxon>
    </lineage>
</organism>
<dbReference type="OrthoDB" id="1600564at2759"/>
<comment type="similarity">
    <text evidence="1">Belongs to the 'GDSL' lipolytic enzyme family.</text>
</comment>
<sequence>MDTTQKKSSFISSSVLVLFSLCFFLSNSAFAKDLNHGSPLSKLFLFGDSYLDTGNDNFTVISWNIPYGMTFPGFPTGRFSDGLILTDFLASFMGIKSPMPYRQWNDLSKTRVSNGMNFAHGGTGVFNTRIREPNMTTQIDIFKQYIADGVYSRHDLDESMAVVSSSRNDYTQYYTVDHGTHEGYQAFDVKVIDQLEMNLREIRNVGVKKVVMMTMQPLGCLPYMTRTLSYEKCDKPLINDNIYHNTLLKKAVQRLNRETTDSPFHILDLYSAFMSVMNKRGGGANFSGIDKIASPESGNPLLEPCCTSTVRNAMCGSVDANGVKQYTLCDNPNDVLFWDIYHPTESGWQAISSAMKPSFDELMQYNIFQRRRTSVSASVDTS</sequence>
<dbReference type="Proteomes" id="UP000316621">
    <property type="component" value="Chromosome 11"/>
</dbReference>
<evidence type="ECO:0008006" key="7">
    <source>
        <dbReference type="Google" id="ProtNLM"/>
    </source>
</evidence>
<evidence type="ECO:0000256" key="2">
    <source>
        <dbReference type="ARBA" id="ARBA00022801"/>
    </source>
</evidence>
<keyword evidence="3" id="KW-0443">Lipid metabolism</keyword>
<keyword evidence="6" id="KW-1185">Reference proteome</keyword>
<dbReference type="Gramene" id="RZC82223">
    <property type="protein sequence ID" value="RZC82223"/>
    <property type="gene ID" value="C5167_045008"/>
</dbReference>
<evidence type="ECO:0000256" key="3">
    <source>
        <dbReference type="ARBA" id="ARBA00023098"/>
    </source>
</evidence>
<dbReference type="GO" id="GO:0006629">
    <property type="term" value="P:lipid metabolic process"/>
    <property type="evidence" value="ECO:0007669"/>
    <property type="project" value="UniProtKB-KW"/>
</dbReference>
<evidence type="ECO:0000256" key="1">
    <source>
        <dbReference type="ARBA" id="ARBA00008668"/>
    </source>
</evidence>
<gene>
    <name evidence="5" type="ORF">C5167_045008</name>
</gene>
<dbReference type="STRING" id="3469.A0A4Y7L9S1"/>
<evidence type="ECO:0000256" key="4">
    <source>
        <dbReference type="SAM" id="SignalP"/>
    </source>
</evidence>
<accession>A0A4Y7L9S1</accession>
<proteinExistence type="inferred from homology"/>
<reference evidence="5 6" key="1">
    <citation type="journal article" date="2018" name="Science">
        <title>The opium poppy genome and morphinan production.</title>
        <authorList>
            <person name="Guo L."/>
            <person name="Winzer T."/>
            <person name="Yang X."/>
            <person name="Li Y."/>
            <person name="Ning Z."/>
            <person name="He Z."/>
            <person name="Teodor R."/>
            <person name="Lu Y."/>
            <person name="Bowser T.A."/>
            <person name="Graham I.A."/>
            <person name="Ye K."/>
        </authorList>
    </citation>
    <scope>NUCLEOTIDE SEQUENCE [LARGE SCALE GENOMIC DNA]</scope>
    <source>
        <strain evidence="6">cv. HN1</strain>
        <tissue evidence="5">Leaves</tissue>
    </source>
</reference>
<feature type="chain" id="PRO_5021316546" description="GDSL esterase/lipase" evidence="4">
    <location>
        <begin position="32"/>
        <end position="382"/>
    </location>
</feature>
<evidence type="ECO:0000313" key="6">
    <source>
        <dbReference type="Proteomes" id="UP000316621"/>
    </source>
</evidence>
<keyword evidence="4" id="KW-0732">Signal</keyword>
<dbReference type="InterPro" id="IPR036514">
    <property type="entry name" value="SGNH_hydro_sf"/>
</dbReference>
<keyword evidence="2" id="KW-0378">Hydrolase</keyword>
<feature type="signal peptide" evidence="4">
    <location>
        <begin position="1"/>
        <end position="31"/>
    </location>
</feature>
<dbReference type="OMA" id="NYTTCDM"/>
<dbReference type="GO" id="GO:0016788">
    <property type="term" value="F:hydrolase activity, acting on ester bonds"/>
    <property type="evidence" value="ECO:0007669"/>
    <property type="project" value="InterPro"/>
</dbReference>
<dbReference type="SUPFAM" id="SSF52266">
    <property type="entry name" value="SGNH hydrolase"/>
    <property type="match status" value="1"/>
</dbReference>
<dbReference type="EMBL" id="CM010725">
    <property type="protein sequence ID" value="RZC82223.1"/>
    <property type="molecule type" value="Genomic_DNA"/>
</dbReference>
<name>A0A4Y7L9S1_PAPSO</name>